<keyword evidence="2" id="KW-1185">Reference proteome</keyword>
<dbReference type="EMBL" id="JBHSKS010000003">
    <property type="protein sequence ID" value="MFC5191233.1"/>
    <property type="molecule type" value="Genomic_DNA"/>
</dbReference>
<dbReference type="RefSeq" id="WP_377913087.1">
    <property type="nucleotide sequence ID" value="NZ_JBHSKS010000003.1"/>
</dbReference>
<name>A0ABW0BUJ1_9BACT</name>
<evidence type="ECO:0000313" key="1">
    <source>
        <dbReference type="EMBL" id="MFC5191233.1"/>
    </source>
</evidence>
<gene>
    <name evidence="1" type="ORF">ACFPIK_05610</name>
</gene>
<accession>A0ABW0BUJ1</accession>
<proteinExistence type="predicted"/>
<organism evidence="1 2">
    <name type="scientific">Algoriphagus aquatilis</name>
    <dbReference type="NCBI Taxonomy" id="490186"/>
    <lineage>
        <taxon>Bacteria</taxon>
        <taxon>Pseudomonadati</taxon>
        <taxon>Bacteroidota</taxon>
        <taxon>Cytophagia</taxon>
        <taxon>Cytophagales</taxon>
        <taxon>Cyclobacteriaceae</taxon>
        <taxon>Algoriphagus</taxon>
    </lineage>
</organism>
<evidence type="ECO:0000313" key="2">
    <source>
        <dbReference type="Proteomes" id="UP001596163"/>
    </source>
</evidence>
<sequence>MQSQQGFAQFVEFGQVHRVPQPKSTEQGSSARTSFIPTIPFWDDFSQGLDTLKWNVEGVSYTETIGIRPPSLGMVLFNGVDQNGRAYSQQVRDQGESDYLSSKKFDLSSIPSSERNSLFLSFYWQAGGNAELPDENDRLTLQILDPQGNWLNIWSKSGGDNLDRNTFVQEIIQIKPEWQHQAFQFRFFSNGRQSGPFDSWLLDYVYLNTKRSQSNLSYPDRSITKPNAVRLDGFGAYPWELLAKNQSGKWSTVQNEFLNLENRFRAMEYSITAKDSSGTVLLSINANTPFNPVPNALERRTFLSRTFSEINLPGTPSDILFETKLTTGDGILFEANQGDTIRYTSVDYRTNDQVISRFPIRDFFAYDHGSADYAAGINQRSGQLAVAYTTPEQVFLKGVSIYFTNAIQANQAIDLVVWSKLDQKPIYSQETVIPARNPGEEWVYFPLEKPIQVTGEFFVGFTQFTNDFVHIGLDKINNKGEKIHYNVGGGWVQNKEVKGSLMIRPHVTQSLQGGNNSLPESSYRLFPNPVTDELQVHGEFSDLTVVDSFGREILLPREQTKQGEIVNFRGQRPGVYVVNLLTPSGLKSLRILVKN</sequence>
<dbReference type="NCBIfam" id="TIGR04183">
    <property type="entry name" value="Por_Secre_tail"/>
    <property type="match status" value="1"/>
</dbReference>
<dbReference type="Gene3D" id="2.60.120.260">
    <property type="entry name" value="Galactose-binding domain-like"/>
    <property type="match status" value="1"/>
</dbReference>
<comment type="caution">
    <text evidence="1">The sequence shown here is derived from an EMBL/GenBank/DDBJ whole genome shotgun (WGS) entry which is preliminary data.</text>
</comment>
<dbReference type="InterPro" id="IPR026444">
    <property type="entry name" value="Secre_tail"/>
</dbReference>
<reference evidence="2" key="1">
    <citation type="journal article" date="2019" name="Int. J. Syst. Evol. Microbiol.">
        <title>The Global Catalogue of Microorganisms (GCM) 10K type strain sequencing project: providing services to taxonomists for standard genome sequencing and annotation.</title>
        <authorList>
            <consortium name="The Broad Institute Genomics Platform"/>
            <consortium name="The Broad Institute Genome Sequencing Center for Infectious Disease"/>
            <person name="Wu L."/>
            <person name="Ma J."/>
        </authorList>
    </citation>
    <scope>NUCLEOTIDE SEQUENCE [LARGE SCALE GENOMIC DNA]</scope>
    <source>
        <strain evidence="2">CGMCC 1.7030</strain>
    </source>
</reference>
<protein>
    <submittedName>
        <fullName evidence="1">T9SS type A sorting domain-containing protein</fullName>
    </submittedName>
</protein>
<dbReference type="Proteomes" id="UP001596163">
    <property type="component" value="Unassembled WGS sequence"/>
</dbReference>